<evidence type="ECO:0000313" key="2">
    <source>
        <dbReference type="Proteomes" id="UP001278500"/>
    </source>
</evidence>
<accession>A0AAE0J8A4</accession>
<proteinExistence type="predicted"/>
<gene>
    <name evidence="1" type="ORF">B0H65DRAFT_445178</name>
</gene>
<dbReference type="AlphaFoldDB" id="A0AAE0J8A4"/>
<sequence length="150" mass="17095">MCVTIPAQWNSSFREVYLNVLAEAFDIHRETLRLQQLAEDAGLPRPHFERDIHDREQSSATRAGDHLRLVCDPFLGQDFKFDGWNNAVPRPTYKRTYDLLDDLPVPTSNGKFECQIDFRNKHVESGGMMILKLKIIPEKAKGQGASPPTT</sequence>
<reference evidence="1" key="2">
    <citation type="submission" date="2023-06" db="EMBL/GenBank/DDBJ databases">
        <authorList>
            <consortium name="Lawrence Berkeley National Laboratory"/>
            <person name="Haridas S."/>
            <person name="Hensen N."/>
            <person name="Bonometti L."/>
            <person name="Westerberg I."/>
            <person name="Brannstrom I.O."/>
            <person name="Guillou S."/>
            <person name="Cros-Aarteil S."/>
            <person name="Calhoun S."/>
            <person name="Kuo A."/>
            <person name="Mondo S."/>
            <person name="Pangilinan J."/>
            <person name="Riley R."/>
            <person name="Labutti K."/>
            <person name="Andreopoulos B."/>
            <person name="Lipzen A."/>
            <person name="Chen C."/>
            <person name="Yanf M."/>
            <person name="Daum C."/>
            <person name="Ng V."/>
            <person name="Clum A."/>
            <person name="Steindorff A."/>
            <person name="Ohm R."/>
            <person name="Martin F."/>
            <person name="Silar P."/>
            <person name="Natvig D."/>
            <person name="Lalanne C."/>
            <person name="Gautier V."/>
            <person name="Ament-Velasquez S.L."/>
            <person name="Kruys A."/>
            <person name="Hutchinson M.I."/>
            <person name="Powell A.J."/>
            <person name="Barry K."/>
            <person name="Miller A.N."/>
            <person name="Grigoriev I.V."/>
            <person name="Debuchy R."/>
            <person name="Gladieux P."/>
            <person name="Thoren M.H."/>
            <person name="Johannesson H."/>
        </authorList>
    </citation>
    <scope>NUCLEOTIDE SEQUENCE</scope>
    <source>
        <strain evidence="1">CBS 560.94</strain>
    </source>
</reference>
<protein>
    <submittedName>
        <fullName evidence="1">Uncharacterized protein</fullName>
    </submittedName>
</protein>
<name>A0AAE0J8A4_9PEZI</name>
<dbReference type="Proteomes" id="UP001278500">
    <property type="component" value="Unassembled WGS sequence"/>
</dbReference>
<dbReference type="GeneID" id="87862877"/>
<reference evidence="1" key="1">
    <citation type="journal article" date="2023" name="Mol. Phylogenet. Evol.">
        <title>Genome-scale phylogeny and comparative genomics of the fungal order Sordariales.</title>
        <authorList>
            <person name="Hensen N."/>
            <person name="Bonometti L."/>
            <person name="Westerberg I."/>
            <person name="Brannstrom I.O."/>
            <person name="Guillou S."/>
            <person name="Cros-Aarteil S."/>
            <person name="Calhoun S."/>
            <person name="Haridas S."/>
            <person name="Kuo A."/>
            <person name="Mondo S."/>
            <person name="Pangilinan J."/>
            <person name="Riley R."/>
            <person name="LaButti K."/>
            <person name="Andreopoulos B."/>
            <person name="Lipzen A."/>
            <person name="Chen C."/>
            <person name="Yan M."/>
            <person name="Daum C."/>
            <person name="Ng V."/>
            <person name="Clum A."/>
            <person name="Steindorff A."/>
            <person name="Ohm R.A."/>
            <person name="Martin F."/>
            <person name="Silar P."/>
            <person name="Natvig D.O."/>
            <person name="Lalanne C."/>
            <person name="Gautier V."/>
            <person name="Ament-Velasquez S.L."/>
            <person name="Kruys A."/>
            <person name="Hutchinson M.I."/>
            <person name="Powell A.J."/>
            <person name="Barry K."/>
            <person name="Miller A.N."/>
            <person name="Grigoriev I.V."/>
            <person name="Debuchy R."/>
            <person name="Gladieux P."/>
            <person name="Hiltunen Thoren M."/>
            <person name="Johannesson H."/>
        </authorList>
    </citation>
    <scope>NUCLEOTIDE SEQUENCE</scope>
    <source>
        <strain evidence="1">CBS 560.94</strain>
    </source>
</reference>
<comment type="caution">
    <text evidence="1">The sequence shown here is derived from an EMBL/GenBank/DDBJ whole genome shotgun (WGS) entry which is preliminary data.</text>
</comment>
<dbReference type="RefSeq" id="XP_062678269.1">
    <property type="nucleotide sequence ID" value="XM_062825723.1"/>
</dbReference>
<evidence type="ECO:0000313" key="1">
    <source>
        <dbReference type="EMBL" id="KAK3338909.1"/>
    </source>
</evidence>
<dbReference type="EMBL" id="JAUEPP010000007">
    <property type="protein sequence ID" value="KAK3338909.1"/>
    <property type="molecule type" value="Genomic_DNA"/>
</dbReference>
<keyword evidence="2" id="KW-1185">Reference proteome</keyword>
<organism evidence="1 2">
    <name type="scientific">Neurospora tetraspora</name>
    <dbReference type="NCBI Taxonomy" id="94610"/>
    <lineage>
        <taxon>Eukaryota</taxon>
        <taxon>Fungi</taxon>
        <taxon>Dikarya</taxon>
        <taxon>Ascomycota</taxon>
        <taxon>Pezizomycotina</taxon>
        <taxon>Sordariomycetes</taxon>
        <taxon>Sordariomycetidae</taxon>
        <taxon>Sordariales</taxon>
        <taxon>Sordariaceae</taxon>
        <taxon>Neurospora</taxon>
    </lineage>
</organism>